<dbReference type="Pfam" id="PF22669">
    <property type="entry name" value="Exo_endo_phos2"/>
    <property type="match status" value="1"/>
</dbReference>
<feature type="region of interest" description="Disordered" evidence="2">
    <location>
        <begin position="383"/>
        <end position="410"/>
    </location>
</feature>
<gene>
    <name evidence="4" type="ORF">GPECTOR_8g88</name>
</gene>
<accession>A0A150GTB5</accession>
<dbReference type="GO" id="GO:0046856">
    <property type="term" value="P:phosphatidylinositol dephosphorylation"/>
    <property type="evidence" value="ECO:0007669"/>
    <property type="project" value="InterPro"/>
</dbReference>
<evidence type="ECO:0000259" key="3">
    <source>
        <dbReference type="SMART" id="SM00128"/>
    </source>
</evidence>
<dbReference type="EMBL" id="LSYV01000009">
    <property type="protein sequence ID" value="KXZ53097.1"/>
    <property type="molecule type" value="Genomic_DNA"/>
</dbReference>
<dbReference type="Proteomes" id="UP000075714">
    <property type="component" value="Unassembled WGS sequence"/>
</dbReference>
<dbReference type="SUPFAM" id="SSF56219">
    <property type="entry name" value="DNase I-like"/>
    <property type="match status" value="1"/>
</dbReference>
<keyword evidence="5" id="KW-1185">Reference proteome</keyword>
<dbReference type="AlphaFoldDB" id="A0A150GTB5"/>
<dbReference type="InterPro" id="IPR015943">
    <property type="entry name" value="WD40/YVTN_repeat-like_dom_sf"/>
</dbReference>
<comment type="similarity">
    <text evidence="1">Belongs to the inositol polyphosphate 5-phosphatase family.</text>
</comment>
<comment type="caution">
    <text evidence="4">The sequence shown here is derived from an EMBL/GenBank/DDBJ whole genome shotgun (WGS) entry which is preliminary data.</text>
</comment>
<dbReference type="SMART" id="SM00320">
    <property type="entry name" value="WD40"/>
    <property type="match status" value="3"/>
</dbReference>
<dbReference type="InterPro" id="IPR056454">
    <property type="entry name" value="Beta-prop_IP5PC_F"/>
</dbReference>
<organism evidence="4 5">
    <name type="scientific">Gonium pectorale</name>
    <name type="common">Green alga</name>
    <dbReference type="NCBI Taxonomy" id="33097"/>
    <lineage>
        <taxon>Eukaryota</taxon>
        <taxon>Viridiplantae</taxon>
        <taxon>Chlorophyta</taxon>
        <taxon>core chlorophytes</taxon>
        <taxon>Chlorophyceae</taxon>
        <taxon>CS clade</taxon>
        <taxon>Chlamydomonadales</taxon>
        <taxon>Volvocaceae</taxon>
        <taxon>Gonium</taxon>
    </lineage>
</organism>
<dbReference type="Gene3D" id="3.60.10.10">
    <property type="entry name" value="Endonuclease/exonuclease/phosphatase"/>
    <property type="match status" value="1"/>
</dbReference>
<protein>
    <recommendedName>
        <fullName evidence="3">Inositol polyphosphate-related phosphatase domain-containing protein</fullName>
    </recommendedName>
</protein>
<dbReference type="SUPFAM" id="SSF50978">
    <property type="entry name" value="WD40 repeat-like"/>
    <property type="match status" value="1"/>
</dbReference>
<dbReference type="OrthoDB" id="1925875at2759"/>
<sequence>MPQAQSLPPPPPPPYEEAVAMPPAATAPLAATAPMEPIIPGIQASSWADFDGAPSGAAISAVAVSGAAEASAAMGTSSSMTPSQPAPLPSQICVEVRLPPLKPKEAAWPKRLVAGLGAAFAAPGADGVAALQWCLLPGAQPAPGPGHAHSPGVEDAGAGPRFDLPPVPGVQRAQEDWDSAPAAALPLPPALPDSGVSAMLVDELSGSLWTGHKDGRVVRWSVGPGRPALYEHHWKAHARGKVTCLAMSPWGELWTGSSAGSVRSWQYLGGLPASRTPVRLFECRRARLALGPAARASAQRPHSKTRLLAVGPSGRVIWSAGRTGMVLWGAYDGEYLGSLTPGQAPGQEVRAGAPGQGAYAGDTGAVFRDGGWQVAQQQDEINPQTGLDPSLVNRPFVPRAPPDGGDEAEGDPDLGAQVIKGLAGAAKFANKLRKRIQKNLVGDGQGGAEGAGPAGDVSYAQTAGTGAPVAAARGKVVALVAGADSSMYVAYKGGFLEKYTEWGRLLWCCDYGRHTHLHSAALVGALLWIGCGDGTIHTVAAATGELGRSWKAHDFPVTGLAYGAGRAAAGGLVYSLGENGSIRAWPSAPPADTHLAAWRDGLLPSLRRRQLTLLAATWNVNETRPTPQSLRTWLTKRAEAAEVVAISLQEVEMGTSSVARDAAFSFLSKAMLERGNQNAQWWATELAAALAATGQSWVRVALRQMSGLLAVVFCRADLRQHVGEVATANVACGVMGVGGNKGAVAVSMSVFRRRIMFVGSHFAAHQERVDERNDNYAKIVKRLHFDNTSKAAQRQKLQQQAAAGSGGDAAGRENMALDGAVIETDLDGVNAAAAGGAGGAADSAEDDETGPGMSEAEMLVWAGDFNYRINGFYSDVISLACAGEYARLYAADQCKAEMEKGTIFRGMREPLPLGHPVFPPTYKYDKNEPATLAPAAEDGGRPRMYLPYDSSEKQRVPAWTDRIFYRGSRPGSLDVAEEEVQLAVASPHDYNCVMEVNDSDHKPVYAMLQVQLPAYKQDEKRRHSLAAATSVCHPPYSAAPPPLRPVQSSTPALHVRPNGAAAVDLRNTSGSGFIVHVTAERPHYGAQASHGEPSHAPLPGWLEVSPASFMLLPAGRGVEGADAAQSHARVIVRSLGGDVTRTPEPARLHFSLQPLWGMPTHVGAVGPTVTVSLAL</sequence>
<dbReference type="SMART" id="SM00128">
    <property type="entry name" value="IPPc"/>
    <property type="match status" value="1"/>
</dbReference>
<reference evidence="5" key="1">
    <citation type="journal article" date="2016" name="Nat. Commun.">
        <title>The Gonium pectorale genome demonstrates co-option of cell cycle regulation during the evolution of multicellularity.</title>
        <authorList>
            <person name="Hanschen E.R."/>
            <person name="Marriage T.N."/>
            <person name="Ferris P.J."/>
            <person name="Hamaji T."/>
            <person name="Toyoda A."/>
            <person name="Fujiyama A."/>
            <person name="Neme R."/>
            <person name="Noguchi H."/>
            <person name="Minakuchi Y."/>
            <person name="Suzuki M."/>
            <person name="Kawai-Toyooka H."/>
            <person name="Smith D.R."/>
            <person name="Sparks H."/>
            <person name="Anderson J."/>
            <person name="Bakaric R."/>
            <person name="Luria V."/>
            <person name="Karger A."/>
            <person name="Kirschner M.W."/>
            <person name="Durand P.M."/>
            <person name="Michod R.E."/>
            <person name="Nozaki H."/>
            <person name="Olson B.J."/>
        </authorList>
    </citation>
    <scope>NUCLEOTIDE SEQUENCE [LARGE SCALE GENOMIC DNA]</scope>
    <source>
        <strain evidence="5">NIES-2863</strain>
    </source>
</reference>
<dbReference type="InterPro" id="IPR000300">
    <property type="entry name" value="IPPc"/>
</dbReference>
<evidence type="ECO:0000256" key="1">
    <source>
        <dbReference type="ARBA" id="ARBA00010768"/>
    </source>
</evidence>
<dbReference type="STRING" id="33097.A0A150GTB5"/>
<feature type="region of interest" description="Disordered" evidence="2">
    <location>
        <begin position="1"/>
        <end position="20"/>
    </location>
</feature>
<dbReference type="GO" id="GO:0004439">
    <property type="term" value="F:phosphatidylinositol-4,5-bisphosphate 5-phosphatase activity"/>
    <property type="evidence" value="ECO:0007669"/>
    <property type="project" value="TreeGrafter"/>
</dbReference>
<dbReference type="Pfam" id="PF23754">
    <property type="entry name" value="Beta-prop_IP5PC_F"/>
    <property type="match status" value="1"/>
</dbReference>
<dbReference type="InterPro" id="IPR036691">
    <property type="entry name" value="Endo/exonu/phosph_ase_sf"/>
</dbReference>
<dbReference type="PANTHER" id="PTHR11200:SF300">
    <property type="entry name" value="TYPE II INOSITOL 1,4,5-TRISPHOSPHATE 5-PHOSPHATASE"/>
    <property type="match status" value="1"/>
</dbReference>
<dbReference type="InterPro" id="IPR036322">
    <property type="entry name" value="WD40_repeat_dom_sf"/>
</dbReference>
<evidence type="ECO:0000313" key="4">
    <source>
        <dbReference type="EMBL" id="KXZ53097.1"/>
    </source>
</evidence>
<feature type="domain" description="Inositol polyphosphate-related phosphatase" evidence="3">
    <location>
        <begin position="609"/>
        <end position="1016"/>
    </location>
</feature>
<name>A0A150GTB5_GONPE</name>
<dbReference type="PANTHER" id="PTHR11200">
    <property type="entry name" value="INOSITOL 5-PHOSPHATASE"/>
    <property type="match status" value="1"/>
</dbReference>
<dbReference type="InterPro" id="IPR001680">
    <property type="entry name" value="WD40_rpt"/>
</dbReference>
<dbReference type="Gene3D" id="2.130.10.10">
    <property type="entry name" value="YVTN repeat-like/Quinoprotein amine dehydrogenase"/>
    <property type="match status" value="1"/>
</dbReference>
<evidence type="ECO:0000313" key="5">
    <source>
        <dbReference type="Proteomes" id="UP000075714"/>
    </source>
</evidence>
<evidence type="ECO:0000256" key="2">
    <source>
        <dbReference type="SAM" id="MobiDB-lite"/>
    </source>
</evidence>
<dbReference type="InterPro" id="IPR046985">
    <property type="entry name" value="IP5"/>
</dbReference>
<proteinExistence type="inferred from homology"/>